<dbReference type="Gene3D" id="3.40.630.30">
    <property type="match status" value="1"/>
</dbReference>
<sequence>MAFEIQPLNAIADLEEVTKLLSVTSNIQEPMKTILGDASPEDKQSLIFHSCRDWLMKPGAIGFKMVKTSTNKIVSFFIVQRPHAITENKKTTVPPPIEYPLGMNKELFREFHGISVGLRGRNGFDPARDYSGSMIATLPDYQGQGHGRRLVETGLKMADTEGKTWYAGCWPASVPLYEKIGGFEYITEESINMSSHGGEGVLSMKLFVRKPSGTTD</sequence>
<gene>
    <name evidence="2" type="ORF">VE01_10808</name>
</gene>
<dbReference type="CDD" id="cd04301">
    <property type="entry name" value="NAT_SF"/>
    <property type="match status" value="1"/>
</dbReference>
<keyword evidence="3" id="KW-1185">Reference proteome</keyword>
<dbReference type="Pfam" id="PF00583">
    <property type="entry name" value="Acetyltransf_1"/>
    <property type="match status" value="1"/>
</dbReference>
<dbReference type="SUPFAM" id="SSF55729">
    <property type="entry name" value="Acyl-CoA N-acyltransferases (Nat)"/>
    <property type="match status" value="1"/>
</dbReference>
<name>A0A2P6FGY9_9PEZI</name>
<evidence type="ECO:0000313" key="3">
    <source>
        <dbReference type="Proteomes" id="UP000091956"/>
    </source>
</evidence>
<dbReference type="GO" id="GO:0016747">
    <property type="term" value="F:acyltransferase activity, transferring groups other than amino-acyl groups"/>
    <property type="evidence" value="ECO:0007669"/>
    <property type="project" value="InterPro"/>
</dbReference>
<proteinExistence type="predicted"/>
<dbReference type="AlphaFoldDB" id="A0A2P6FGY9"/>
<organism evidence="2 3">
    <name type="scientific">Pseudogymnoascus verrucosus</name>
    <dbReference type="NCBI Taxonomy" id="342668"/>
    <lineage>
        <taxon>Eukaryota</taxon>
        <taxon>Fungi</taxon>
        <taxon>Dikarya</taxon>
        <taxon>Ascomycota</taxon>
        <taxon>Pezizomycotina</taxon>
        <taxon>Leotiomycetes</taxon>
        <taxon>Thelebolales</taxon>
        <taxon>Thelebolaceae</taxon>
        <taxon>Pseudogymnoascus</taxon>
    </lineage>
</organism>
<dbReference type="RefSeq" id="XP_059320241.1">
    <property type="nucleotide sequence ID" value="XM_059464258.1"/>
</dbReference>
<protein>
    <recommendedName>
        <fullName evidence="1">N-acetyltransferase domain-containing protein</fullName>
    </recommendedName>
</protein>
<reference evidence="2 3" key="1">
    <citation type="submission" date="2016-03" db="EMBL/GenBank/DDBJ databases">
        <title>Comparative genomics of Pseudogymnoascus destructans, the fungus causing white-nose syndrome of bats.</title>
        <authorList>
            <person name="Palmer J.M."/>
            <person name="Drees K.P."/>
            <person name="Foster J.T."/>
            <person name="Lindner D.L."/>
        </authorList>
    </citation>
    <scope>NUCLEOTIDE SEQUENCE [LARGE SCALE GENOMIC DNA]</scope>
    <source>
        <strain evidence="2 3">UAMH 10579</strain>
    </source>
</reference>
<evidence type="ECO:0000313" key="2">
    <source>
        <dbReference type="EMBL" id="PQM43912.1"/>
    </source>
</evidence>
<feature type="domain" description="N-acetyltransferase" evidence="1">
    <location>
        <begin position="71"/>
        <end position="209"/>
    </location>
</feature>
<dbReference type="Proteomes" id="UP000091956">
    <property type="component" value="Unassembled WGS sequence"/>
</dbReference>
<accession>A0A2P6FGY9</accession>
<dbReference type="InterPro" id="IPR016181">
    <property type="entry name" value="Acyl_CoA_acyltransferase"/>
</dbReference>
<evidence type="ECO:0000259" key="1">
    <source>
        <dbReference type="PROSITE" id="PS51186"/>
    </source>
</evidence>
<dbReference type="PANTHER" id="PTHR42791">
    <property type="entry name" value="GNAT FAMILY ACETYLTRANSFERASE"/>
    <property type="match status" value="1"/>
</dbReference>
<dbReference type="PANTHER" id="PTHR42791:SF2">
    <property type="entry name" value="N-ACETYLTRANSFERASE DOMAIN-CONTAINING PROTEIN"/>
    <property type="match status" value="1"/>
</dbReference>
<dbReference type="EMBL" id="KV460244">
    <property type="protein sequence ID" value="PQM43912.1"/>
    <property type="molecule type" value="Genomic_DNA"/>
</dbReference>
<dbReference type="InterPro" id="IPR000182">
    <property type="entry name" value="GNAT_dom"/>
</dbReference>
<dbReference type="GeneID" id="84234354"/>
<reference evidence="3" key="2">
    <citation type="journal article" date="2018" name="Nat. Commun.">
        <title>Extreme sensitivity to ultraviolet light in the fungal pathogen causing white-nose syndrome of bats.</title>
        <authorList>
            <person name="Palmer J.M."/>
            <person name="Drees K.P."/>
            <person name="Foster J.T."/>
            <person name="Lindner D.L."/>
        </authorList>
    </citation>
    <scope>NUCLEOTIDE SEQUENCE [LARGE SCALE GENOMIC DNA]</scope>
    <source>
        <strain evidence="3">UAMH 10579</strain>
    </source>
</reference>
<dbReference type="PROSITE" id="PS51186">
    <property type="entry name" value="GNAT"/>
    <property type="match status" value="1"/>
</dbReference>
<dbReference type="InterPro" id="IPR052523">
    <property type="entry name" value="Trichothecene_AcTrans"/>
</dbReference>